<dbReference type="Proteomes" id="UP000422736">
    <property type="component" value="Chromosome 3"/>
</dbReference>
<keyword evidence="3" id="KW-1185">Reference proteome</keyword>
<name>A0ABX6EXC3_KLUMA</name>
<evidence type="ECO:0000313" key="2">
    <source>
        <dbReference type="EMBL" id="QGN15733.1"/>
    </source>
</evidence>
<reference evidence="2 3" key="2">
    <citation type="submission" date="2019-11" db="EMBL/GenBank/DDBJ databases">
        <authorList>
            <person name="Lu H."/>
        </authorList>
    </citation>
    <scope>NUCLEOTIDE SEQUENCE [LARGE SCALE GENOMIC DNA]</scope>
    <source>
        <strain evidence="2 3">FIM1</strain>
    </source>
</reference>
<feature type="region of interest" description="Disordered" evidence="1">
    <location>
        <begin position="29"/>
        <end position="54"/>
    </location>
</feature>
<evidence type="ECO:0000313" key="3">
    <source>
        <dbReference type="Proteomes" id="UP000422736"/>
    </source>
</evidence>
<gene>
    <name evidence="2" type="ORF">FIM1_2427</name>
</gene>
<proteinExistence type="predicted"/>
<dbReference type="EMBL" id="CP015056">
    <property type="protein sequence ID" value="QGN15733.1"/>
    <property type="molecule type" value="Genomic_DNA"/>
</dbReference>
<reference evidence="2 3" key="1">
    <citation type="submission" date="2016-03" db="EMBL/GenBank/DDBJ databases">
        <title>How can Kluyveromyces marxianus grow so fast - potential evolutionary course in Saccharomyces Complex revealed by comparative genomics.</title>
        <authorList>
            <person name="Mo W."/>
            <person name="Lu W."/>
            <person name="Yang X."/>
            <person name="Qi J."/>
            <person name="Lv H."/>
        </authorList>
    </citation>
    <scope>NUCLEOTIDE SEQUENCE [LARGE SCALE GENOMIC DNA]</scope>
    <source>
        <strain evidence="2 3">FIM1</strain>
    </source>
</reference>
<organism evidence="2 3">
    <name type="scientific">Kluyveromyces marxianus</name>
    <name type="common">Yeast</name>
    <name type="synonym">Candida kefyr</name>
    <dbReference type="NCBI Taxonomy" id="4911"/>
    <lineage>
        <taxon>Eukaryota</taxon>
        <taxon>Fungi</taxon>
        <taxon>Dikarya</taxon>
        <taxon>Ascomycota</taxon>
        <taxon>Saccharomycotina</taxon>
        <taxon>Saccharomycetes</taxon>
        <taxon>Saccharomycetales</taxon>
        <taxon>Saccharomycetaceae</taxon>
        <taxon>Kluyveromyces</taxon>
    </lineage>
</organism>
<evidence type="ECO:0000256" key="1">
    <source>
        <dbReference type="SAM" id="MobiDB-lite"/>
    </source>
</evidence>
<protein>
    <submittedName>
        <fullName evidence="2">Uncharacterized protein</fullName>
    </submittedName>
</protein>
<sequence>MAVHRNEAARKSQVSGLIDTWLRKRAVSRRSIPRESYNKSSRDGGNGKGSINSLIEKSKVASKARCITRKKTHTAPMATNLLMGFDASSQNSSAAVKSSLCLSSTKIRIMRETSSDKCWLRVKIKQNCNLNDKLTLLKTDHTKFSTIILQGLCSSNASYVQCNHDFLFQLYGNVFWCLNWKLS</sequence>
<accession>A0ABX6EXC3</accession>
<feature type="compositionally biased region" description="Basic and acidic residues" evidence="1">
    <location>
        <begin position="32"/>
        <end position="42"/>
    </location>
</feature>